<dbReference type="SUPFAM" id="SSF54452">
    <property type="entry name" value="MHC antigen-recognition domain"/>
    <property type="match status" value="1"/>
</dbReference>
<dbReference type="AlphaFoldDB" id="A0A8D0L139"/>
<evidence type="ECO:0000256" key="5">
    <source>
        <dbReference type="ARBA" id="ARBA00022859"/>
    </source>
</evidence>
<dbReference type="SMART" id="SM00407">
    <property type="entry name" value="IGc1"/>
    <property type="match status" value="1"/>
</dbReference>
<sequence>MFSQTELGQIEPELGFQTEHPNCILFMHPYPPVTLLTQCPTPSLFQSRPQSFTPTLPAVPSLSSSPWVACTPILPPTHLGAAQQQWGVLGREGGIQLGSPQVSLAGSAHSLGYYGLAVSQPGEGLLEFLEVGYLDDQILSRYDSETPRYRPMVQWMEQNMDQHYWNSHTKELQQWQAWSKENLEMLRQYYNQTDNWIHALQSLLQCEVRVDGSTGGFLQLSYDGRDFLYYDLKTQTWVASVPQAVIIQRTLNANKPYLRWLKVYLQELCIHRLKTYLVYGRESLQPKEPQVLVSDRPTPEGFTRLSCRAHGFYPQDIAVVWLKNGVAMSGETQSWGIVPSGDGTYQTRVTLEIDPSSDARYQCRVEHESLAQELRVAWEPKSNPLLIVGAAIGALLLLLLVAAVTGIVLLIRKRGPGYSQTARAAL</sequence>
<comment type="similarity">
    <text evidence="10">Belongs to the MHC class I family.</text>
</comment>
<feature type="domain" description="Ig-like" evidence="12">
    <location>
        <begin position="289"/>
        <end position="377"/>
    </location>
</feature>
<reference evidence="13" key="1">
    <citation type="submission" date="2025-08" db="UniProtKB">
        <authorList>
            <consortium name="Ensembl"/>
        </authorList>
    </citation>
    <scope>IDENTIFICATION</scope>
</reference>
<dbReference type="GO" id="GO:0006955">
    <property type="term" value="P:immune response"/>
    <property type="evidence" value="ECO:0007669"/>
    <property type="project" value="TreeGrafter"/>
</dbReference>
<dbReference type="InterPro" id="IPR037055">
    <property type="entry name" value="MHC_I-like_Ag-recog_sf"/>
</dbReference>
<dbReference type="Pfam" id="PF00129">
    <property type="entry name" value="MHC_I"/>
    <property type="match status" value="1"/>
</dbReference>
<keyword evidence="2" id="KW-0490">MHC I</keyword>
<dbReference type="InterPro" id="IPR050208">
    <property type="entry name" value="MHC_class-I_related"/>
</dbReference>
<evidence type="ECO:0000256" key="6">
    <source>
        <dbReference type="ARBA" id="ARBA00022989"/>
    </source>
</evidence>
<evidence type="ECO:0000256" key="10">
    <source>
        <dbReference type="RuleBase" id="RU004439"/>
    </source>
</evidence>
<dbReference type="PANTHER" id="PTHR16675:SF242">
    <property type="entry name" value="MAJOR HISTOCOMPATIBILITY COMPLEX CLASS I-RELATED GENE PROTEIN"/>
    <property type="match status" value="1"/>
</dbReference>
<dbReference type="GO" id="GO:0002474">
    <property type="term" value="P:antigen processing and presentation of peptide antigen via MHC class I"/>
    <property type="evidence" value="ECO:0007669"/>
    <property type="project" value="UniProtKB-KW"/>
</dbReference>
<dbReference type="Gene3D" id="2.60.40.10">
    <property type="entry name" value="Immunoglobulins"/>
    <property type="match status" value="1"/>
</dbReference>
<dbReference type="InterPro" id="IPR011161">
    <property type="entry name" value="MHC_I-like_Ag-recog"/>
</dbReference>
<dbReference type="FunFam" id="3.30.500.10:FF:000001">
    <property type="entry name" value="H-2 class I histocompatibility antigen, alpha chain"/>
    <property type="match status" value="1"/>
</dbReference>
<dbReference type="Proteomes" id="UP000694392">
    <property type="component" value="Unplaced"/>
</dbReference>
<dbReference type="PROSITE" id="PS50835">
    <property type="entry name" value="IG_LIKE"/>
    <property type="match status" value="1"/>
</dbReference>
<evidence type="ECO:0000256" key="7">
    <source>
        <dbReference type="ARBA" id="ARBA00023136"/>
    </source>
</evidence>
<evidence type="ECO:0000259" key="12">
    <source>
        <dbReference type="PROSITE" id="PS50835"/>
    </source>
</evidence>
<evidence type="ECO:0000256" key="9">
    <source>
        <dbReference type="ARBA" id="ARBA00023180"/>
    </source>
</evidence>
<dbReference type="PROSITE" id="PS00290">
    <property type="entry name" value="IG_MHC"/>
    <property type="match status" value="1"/>
</dbReference>
<dbReference type="InterPro" id="IPR007110">
    <property type="entry name" value="Ig-like_dom"/>
</dbReference>
<evidence type="ECO:0000313" key="14">
    <source>
        <dbReference type="Proteomes" id="UP000694392"/>
    </source>
</evidence>
<dbReference type="InterPro" id="IPR003597">
    <property type="entry name" value="Ig_C1-set"/>
</dbReference>
<dbReference type="Ensembl" id="ENSSPUT00000000990.1">
    <property type="protein sequence ID" value="ENSSPUP00000000938.1"/>
    <property type="gene ID" value="ENSSPUG00000000760.1"/>
</dbReference>
<dbReference type="SUPFAM" id="SSF48726">
    <property type="entry name" value="Immunoglobulin"/>
    <property type="match status" value="1"/>
</dbReference>
<dbReference type="InterPro" id="IPR013783">
    <property type="entry name" value="Ig-like_fold"/>
</dbReference>
<evidence type="ECO:0000256" key="4">
    <source>
        <dbReference type="ARBA" id="ARBA00022729"/>
    </source>
</evidence>
<name>A0A8D0L139_SPHPU</name>
<dbReference type="InterPro" id="IPR003006">
    <property type="entry name" value="Ig/MHC_CS"/>
</dbReference>
<keyword evidence="9" id="KW-0325">Glycoprotein</keyword>
<dbReference type="PANTHER" id="PTHR16675">
    <property type="entry name" value="MHC CLASS I-RELATED"/>
    <property type="match status" value="1"/>
</dbReference>
<dbReference type="InterPro" id="IPR011162">
    <property type="entry name" value="MHC_I/II-like_Ag-recog"/>
</dbReference>
<evidence type="ECO:0000256" key="2">
    <source>
        <dbReference type="ARBA" id="ARBA00022451"/>
    </source>
</evidence>
<dbReference type="InterPro" id="IPR036179">
    <property type="entry name" value="Ig-like_dom_sf"/>
</dbReference>
<feature type="transmembrane region" description="Helical" evidence="11">
    <location>
        <begin position="385"/>
        <end position="411"/>
    </location>
</feature>
<keyword evidence="4" id="KW-0732">Signal</keyword>
<keyword evidence="7 11" id="KW-0472">Membrane</keyword>
<dbReference type="FunFam" id="2.60.40.10:FF:000204">
    <property type="entry name" value="Major histocompatibility complex, class I-related protein"/>
    <property type="match status" value="1"/>
</dbReference>
<evidence type="ECO:0000256" key="11">
    <source>
        <dbReference type="SAM" id="Phobius"/>
    </source>
</evidence>
<dbReference type="PRINTS" id="PR01638">
    <property type="entry name" value="MHCCLASSI"/>
</dbReference>
<evidence type="ECO:0000313" key="13">
    <source>
        <dbReference type="Ensembl" id="ENSSPUP00000000938.1"/>
    </source>
</evidence>
<comment type="subcellular location">
    <subcellularLocation>
        <location evidence="1">Membrane</location>
        <topology evidence="1">Single-pass type I membrane protein</topology>
    </subcellularLocation>
</comment>
<dbReference type="InterPro" id="IPR001039">
    <property type="entry name" value="MHC_I_a_a1/a2"/>
</dbReference>
<reference evidence="13" key="2">
    <citation type="submission" date="2025-09" db="UniProtKB">
        <authorList>
            <consortium name="Ensembl"/>
        </authorList>
    </citation>
    <scope>IDENTIFICATION</scope>
</reference>
<dbReference type="Gene3D" id="3.30.500.10">
    <property type="entry name" value="MHC class I-like antigen recognition-like"/>
    <property type="match status" value="1"/>
</dbReference>
<dbReference type="GeneTree" id="ENSGT01120000271828"/>
<keyword evidence="5" id="KW-0391">Immunity</keyword>
<dbReference type="Pfam" id="PF07654">
    <property type="entry name" value="C1-set"/>
    <property type="match status" value="1"/>
</dbReference>
<keyword evidence="6 11" id="KW-1133">Transmembrane helix</keyword>
<keyword evidence="3 11" id="KW-0812">Transmembrane</keyword>
<dbReference type="GO" id="GO:0042612">
    <property type="term" value="C:MHC class I protein complex"/>
    <property type="evidence" value="ECO:0007669"/>
    <property type="project" value="UniProtKB-KW"/>
</dbReference>
<accession>A0A8D0L139</accession>
<dbReference type="GO" id="GO:0009897">
    <property type="term" value="C:external side of plasma membrane"/>
    <property type="evidence" value="ECO:0007669"/>
    <property type="project" value="TreeGrafter"/>
</dbReference>
<organism evidence="13 14">
    <name type="scientific">Sphenodon punctatus</name>
    <name type="common">Tuatara</name>
    <name type="synonym">Hatteria punctata</name>
    <dbReference type="NCBI Taxonomy" id="8508"/>
    <lineage>
        <taxon>Eukaryota</taxon>
        <taxon>Metazoa</taxon>
        <taxon>Chordata</taxon>
        <taxon>Craniata</taxon>
        <taxon>Vertebrata</taxon>
        <taxon>Euteleostomi</taxon>
        <taxon>Lepidosauria</taxon>
        <taxon>Sphenodontia</taxon>
        <taxon>Sphenodontidae</taxon>
        <taxon>Sphenodon</taxon>
    </lineage>
</organism>
<dbReference type="GO" id="GO:0005615">
    <property type="term" value="C:extracellular space"/>
    <property type="evidence" value="ECO:0007669"/>
    <property type="project" value="TreeGrafter"/>
</dbReference>
<evidence type="ECO:0000256" key="8">
    <source>
        <dbReference type="ARBA" id="ARBA00023157"/>
    </source>
</evidence>
<protein>
    <recommendedName>
        <fullName evidence="12">Ig-like domain-containing protein</fullName>
    </recommendedName>
</protein>
<evidence type="ECO:0000256" key="1">
    <source>
        <dbReference type="ARBA" id="ARBA00004479"/>
    </source>
</evidence>
<proteinExistence type="inferred from homology"/>
<keyword evidence="8" id="KW-1015">Disulfide bond</keyword>
<keyword evidence="14" id="KW-1185">Reference proteome</keyword>
<evidence type="ECO:0000256" key="3">
    <source>
        <dbReference type="ARBA" id="ARBA00022692"/>
    </source>
</evidence>